<dbReference type="AlphaFoldDB" id="A0A1I1AEC0"/>
<protein>
    <submittedName>
        <fullName evidence="4">Xanthine dehydrogenase accessory factor</fullName>
    </submittedName>
</protein>
<evidence type="ECO:0000259" key="2">
    <source>
        <dbReference type="Pfam" id="PF02625"/>
    </source>
</evidence>
<gene>
    <name evidence="4" type="ORF">SAMN05421867_11771</name>
</gene>
<sequence length="392" mass="39152">MTTTVEVQVLELAGRLLAELDAGRRVAVATVVDVVGSAPSLGGTSMALTDDGRVLGSIAGGCVEGATVALCEEVLAASDPGGTHADFGVSDADAFAAGLTCGGTITVHVRLLGPDDRPALRAAAAGDEAWSLTTWSAGPDATGTADATAARDATSTGPAAEEARAVLTAAAAARVAQGRSGRVAGACDDVALEGFVEVRARPARLLLYGALELSAAVAVLARTLGWRVTVCDPRSALATADRLPAADEVVVDWPVRHLAAVVAGPGLGPRDAVCVLVHDDRFDTELVLAALRSGAGFVGALGSRRTHGRRVAALVAAGATPAEVAALHSPVGLDLGAATPQETAVSVVAGLLAARTGRTGRPLVGLEGPLHGPAPDVRPAPRPVAQPDRQTG</sequence>
<dbReference type="PANTHER" id="PTHR30388:SF4">
    <property type="entry name" value="MOLYBDENUM COFACTOR INSERTION CHAPERONE PAOD"/>
    <property type="match status" value="1"/>
</dbReference>
<evidence type="ECO:0000259" key="3">
    <source>
        <dbReference type="Pfam" id="PF13478"/>
    </source>
</evidence>
<organism evidence="4 5">
    <name type="scientific">Cellulomonas marina</name>
    <dbReference type="NCBI Taxonomy" id="988821"/>
    <lineage>
        <taxon>Bacteria</taxon>
        <taxon>Bacillati</taxon>
        <taxon>Actinomycetota</taxon>
        <taxon>Actinomycetes</taxon>
        <taxon>Micrococcales</taxon>
        <taxon>Cellulomonadaceae</taxon>
        <taxon>Cellulomonas</taxon>
    </lineage>
</organism>
<evidence type="ECO:0000313" key="4">
    <source>
        <dbReference type="EMBL" id="SFB36351.1"/>
    </source>
</evidence>
<dbReference type="STRING" id="988821.SAMN05421867_11771"/>
<dbReference type="EMBL" id="FOKA01000017">
    <property type="protein sequence ID" value="SFB36351.1"/>
    <property type="molecule type" value="Genomic_DNA"/>
</dbReference>
<dbReference type="Pfam" id="PF13478">
    <property type="entry name" value="XdhC_C"/>
    <property type="match status" value="1"/>
</dbReference>
<keyword evidence="5" id="KW-1185">Reference proteome</keyword>
<dbReference type="Gene3D" id="3.40.50.720">
    <property type="entry name" value="NAD(P)-binding Rossmann-like Domain"/>
    <property type="match status" value="1"/>
</dbReference>
<evidence type="ECO:0000313" key="5">
    <source>
        <dbReference type="Proteomes" id="UP000199012"/>
    </source>
</evidence>
<dbReference type="Pfam" id="PF02625">
    <property type="entry name" value="XdhC_CoxI"/>
    <property type="match status" value="1"/>
</dbReference>
<dbReference type="InterPro" id="IPR003777">
    <property type="entry name" value="XdhC_CoxI"/>
</dbReference>
<reference evidence="4 5" key="1">
    <citation type="submission" date="2016-10" db="EMBL/GenBank/DDBJ databases">
        <authorList>
            <person name="de Groot N.N."/>
        </authorList>
    </citation>
    <scope>NUCLEOTIDE SEQUENCE [LARGE SCALE GENOMIC DNA]</scope>
    <source>
        <strain evidence="4 5">CGMCC 4.6945</strain>
    </source>
</reference>
<dbReference type="InterPro" id="IPR052698">
    <property type="entry name" value="MoCofactor_Util/Proc"/>
</dbReference>
<proteinExistence type="predicted"/>
<accession>A0A1I1AEC0</accession>
<dbReference type="RefSeq" id="WP_239078903.1">
    <property type="nucleotide sequence ID" value="NZ_BONM01000020.1"/>
</dbReference>
<feature type="domain" description="XdhC Rossmann" evidence="3">
    <location>
        <begin position="205"/>
        <end position="350"/>
    </location>
</feature>
<feature type="region of interest" description="Disordered" evidence="1">
    <location>
        <begin position="362"/>
        <end position="392"/>
    </location>
</feature>
<dbReference type="Proteomes" id="UP000199012">
    <property type="component" value="Unassembled WGS sequence"/>
</dbReference>
<dbReference type="PANTHER" id="PTHR30388">
    <property type="entry name" value="ALDEHYDE OXIDOREDUCTASE MOLYBDENUM COFACTOR ASSEMBLY PROTEIN"/>
    <property type="match status" value="1"/>
</dbReference>
<feature type="domain" description="XdhC- CoxI" evidence="2">
    <location>
        <begin position="20"/>
        <end position="81"/>
    </location>
</feature>
<evidence type="ECO:0000256" key="1">
    <source>
        <dbReference type="SAM" id="MobiDB-lite"/>
    </source>
</evidence>
<name>A0A1I1AEC0_9CELL</name>
<dbReference type="InterPro" id="IPR027051">
    <property type="entry name" value="XdhC_Rossmann_dom"/>
</dbReference>